<dbReference type="GO" id="GO:0003677">
    <property type="term" value="F:DNA binding"/>
    <property type="evidence" value="ECO:0007669"/>
    <property type="project" value="UniProtKB-KW"/>
</dbReference>
<keyword evidence="4" id="KW-0804">Transcription</keyword>
<evidence type="ECO:0000313" key="7">
    <source>
        <dbReference type="EMBL" id="CAF1867447.1"/>
    </source>
</evidence>
<dbReference type="GO" id="GO:0005634">
    <property type="term" value="C:nucleus"/>
    <property type="evidence" value="ECO:0007669"/>
    <property type="project" value="UniProtKB-SubCell"/>
</dbReference>
<evidence type="ECO:0000256" key="3">
    <source>
        <dbReference type="ARBA" id="ARBA00023125"/>
    </source>
</evidence>
<keyword evidence="2" id="KW-0805">Transcription regulation</keyword>
<feature type="domain" description="MADS-box" evidence="6">
    <location>
        <begin position="1"/>
        <end position="41"/>
    </location>
</feature>
<keyword evidence="5" id="KW-0539">Nucleus</keyword>
<gene>
    <name evidence="7" type="ORF">DARMORV10_C04P64560.1</name>
</gene>
<comment type="subcellular location">
    <subcellularLocation>
        <location evidence="1">Nucleus</location>
    </subcellularLocation>
</comment>
<name>A0A816JX57_BRANA</name>
<proteinExistence type="predicted"/>
<reference evidence="7" key="1">
    <citation type="submission" date="2021-01" db="EMBL/GenBank/DDBJ databases">
        <authorList>
            <consortium name="Genoscope - CEA"/>
            <person name="William W."/>
        </authorList>
    </citation>
    <scope>NUCLEOTIDE SEQUENCE</scope>
</reference>
<dbReference type="AlphaFoldDB" id="A0A816JX57"/>
<evidence type="ECO:0000259" key="6">
    <source>
        <dbReference type="PROSITE" id="PS50066"/>
    </source>
</evidence>
<dbReference type="EMBL" id="HG994368">
    <property type="protein sequence ID" value="CAF1867447.1"/>
    <property type="molecule type" value="Genomic_DNA"/>
</dbReference>
<keyword evidence="3" id="KW-0238">DNA-binding</keyword>
<evidence type="ECO:0000256" key="5">
    <source>
        <dbReference type="ARBA" id="ARBA00023242"/>
    </source>
</evidence>
<dbReference type="Proteomes" id="UP001295469">
    <property type="component" value="Chromosome C04"/>
</dbReference>
<organism evidence="7">
    <name type="scientific">Brassica napus</name>
    <name type="common">Rape</name>
    <dbReference type="NCBI Taxonomy" id="3708"/>
    <lineage>
        <taxon>Eukaryota</taxon>
        <taxon>Viridiplantae</taxon>
        <taxon>Streptophyta</taxon>
        <taxon>Embryophyta</taxon>
        <taxon>Tracheophyta</taxon>
        <taxon>Spermatophyta</taxon>
        <taxon>Magnoliopsida</taxon>
        <taxon>eudicotyledons</taxon>
        <taxon>Gunneridae</taxon>
        <taxon>Pentapetalae</taxon>
        <taxon>rosids</taxon>
        <taxon>malvids</taxon>
        <taxon>Brassicales</taxon>
        <taxon>Brassicaceae</taxon>
        <taxon>Brassiceae</taxon>
        <taxon>Brassica</taxon>
    </lineage>
</organism>
<dbReference type="GO" id="GO:0046983">
    <property type="term" value="F:protein dimerization activity"/>
    <property type="evidence" value="ECO:0007669"/>
    <property type="project" value="InterPro"/>
</dbReference>
<dbReference type="SUPFAM" id="SSF55455">
    <property type="entry name" value="SRF-like"/>
    <property type="match status" value="1"/>
</dbReference>
<evidence type="ECO:0000256" key="1">
    <source>
        <dbReference type="ARBA" id="ARBA00004123"/>
    </source>
</evidence>
<dbReference type="Gene3D" id="3.40.1810.10">
    <property type="entry name" value="Transcription factor, MADS-box"/>
    <property type="match status" value="1"/>
</dbReference>
<protein>
    <submittedName>
        <fullName evidence="7">(rape) hypothetical protein</fullName>
    </submittedName>
</protein>
<evidence type="ECO:0000256" key="2">
    <source>
        <dbReference type="ARBA" id="ARBA00023015"/>
    </source>
</evidence>
<sequence length="120" mass="13635">MNEDYVENLRHRTSKYLAAMKALEKKADKIAELCDAQVGVICYPTDNLTPLFYGRPSLRKVVEKYLSDDLGDNLASLNQLLDTIDLDNLSKNELRGLRDSLRKLHEELAQAKAKLAQNQD</sequence>
<dbReference type="InterPro" id="IPR002100">
    <property type="entry name" value="TF_MADSbox"/>
</dbReference>
<accession>A0A816JX57</accession>
<evidence type="ECO:0000256" key="4">
    <source>
        <dbReference type="ARBA" id="ARBA00023163"/>
    </source>
</evidence>
<dbReference type="PROSITE" id="PS50066">
    <property type="entry name" value="MADS_BOX_2"/>
    <property type="match status" value="1"/>
</dbReference>
<dbReference type="InterPro" id="IPR036879">
    <property type="entry name" value="TF_MADSbox_sf"/>
</dbReference>